<reference evidence="1" key="2">
    <citation type="submission" date="2020-09" db="EMBL/GenBank/DDBJ databases">
        <authorList>
            <person name="Sun Q."/>
            <person name="Kim S."/>
        </authorList>
    </citation>
    <scope>NUCLEOTIDE SEQUENCE</scope>
    <source>
        <strain evidence="1">KCTC 32422</strain>
    </source>
</reference>
<dbReference type="Proteomes" id="UP000634139">
    <property type="component" value="Unassembled WGS sequence"/>
</dbReference>
<name>A0A918RFP5_9SPHN</name>
<sequence>MSLRRLLRRLRDTSGVAMTEFALGAPFLLMAGLWGAESANYALVNMKMSQLAIQLADNASRVGDTSTLQNRKIYESDINDVLYGAQLQAASMDIYGNGRVIISSLQVDDDTGYQFIKWQRCRGVMEAGSSFGDEGDGLDGSMTGMGPEGNEVFAQPGDAVIFVELIYSYQPLISGRFVGNREIRAIGSFTVRDKRDLTRIYQRDPDSPDQVQTCDTFRGQAVLSSTGKMS</sequence>
<dbReference type="EMBL" id="BMZD01000003">
    <property type="protein sequence ID" value="GGZ96146.1"/>
    <property type="molecule type" value="Genomic_DNA"/>
</dbReference>
<protein>
    <recommendedName>
        <fullName evidence="3">Pilus assembly protein</fullName>
    </recommendedName>
</protein>
<dbReference type="RefSeq" id="WP_189540248.1">
    <property type="nucleotide sequence ID" value="NZ_BMZD01000003.1"/>
</dbReference>
<dbReference type="AlphaFoldDB" id="A0A918RFP5"/>
<evidence type="ECO:0000313" key="1">
    <source>
        <dbReference type="EMBL" id="GGZ96146.1"/>
    </source>
</evidence>
<comment type="caution">
    <text evidence="1">The sequence shown here is derived from an EMBL/GenBank/DDBJ whole genome shotgun (WGS) entry which is preliminary data.</text>
</comment>
<proteinExistence type="predicted"/>
<reference evidence="1" key="1">
    <citation type="journal article" date="2014" name="Int. J. Syst. Evol. Microbiol.">
        <title>Complete genome sequence of Corynebacterium casei LMG S-19264T (=DSM 44701T), isolated from a smear-ripened cheese.</title>
        <authorList>
            <consortium name="US DOE Joint Genome Institute (JGI-PGF)"/>
            <person name="Walter F."/>
            <person name="Albersmeier A."/>
            <person name="Kalinowski J."/>
            <person name="Ruckert C."/>
        </authorList>
    </citation>
    <scope>NUCLEOTIDE SEQUENCE</scope>
    <source>
        <strain evidence="1">KCTC 32422</strain>
    </source>
</reference>
<organism evidence="1 2">
    <name type="scientific">Novosphingobium arvoryzae</name>
    <dbReference type="NCBI Taxonomy" id="1256514"/>
    <lineage>
        <taxon>Bacteria</taxon>
        <taxon>Pseudomonadati</taxon>
        <taxon>Pseudomonadota</taxon>
        <taxon>Alphaproteobacteria</taxon>
        <taxon>Sphingomonadales</taxon>
        <taxon>Sphingomonadaceae</taxon>
        <taxon>Novosphingobium</taxon>
    </lineage>
</organism>
<evidence type="ECO:0000313" key="2">
    <source>
        <dbReference type="Proteomes" id="UP000634139"/>
    </source>
</evidence>
<evidence type="ECO:0008006" key="3">
    <source>
        <dbReference type="Google" id="ProtNLM"/>
    </source>
</evidence>
<gene>
    <name evidence="1" type="ORF">GCM10011617_15880</name>
</gene>
<keyword evidence="2" id="KW-1185">Reference proteome</keyword>
<accession>A0A918RFP5</accession>